<evidence type="ECO:0000256" key="2">
    <source>
        <dbReference type="ARBA" id="ARBA00022723"/>
    </source>
</evidence>
<dbReference type="PANTHER" id="PTHR23080">
    <property type="entry name" value="THAP DOMAIN PROTEIN"/>
    <property type="match status" value="1"/>
</dbReference>
<keyword evidence="5 6" id="KW-0238">DNA-binding</keyword>
<proteinExistence type="predicted"/>
<dbReference type="PROSITE" id="PS50950">
    <property type="entry name" value="ZF_THAP"/>
    <property type="match status" value="1"/>
</dbReference>
<comment type="caution">
    <text evidence="9">The sequence shown here is derived from an EMBL/GenBank/DDBJ whole genome shotgun (WGS) entry which is preliminary data.</text>
</comment>
<dbReference type="AlphaFoldDB" id="A0AA89BZU6"/>
<dbReference type="Pfam" id="PF13613">
    <property type="entry name" value="HTH_Tnp_4"/>
    <property type="match status" value="1"/>
</dbReference>
<protein>
    <recommendedName>
        <fullName evidence="8">THAP-type domain-containing protein</fullName>
    </recommendedName>
</protein>
<evidence type="ECO:0000256" key="6">
    <source>
        <dbReference type="PROSITE-ProRule" id="PRU00309"/>
    </source>
</evidence>
<evidence type="ECO:0000256" key="5">
    <source>
        <dbReference type="ARBA" id="ARBA00023125"/>
    </source>
</evidence>
<evidence type="ECO:0000256" key="4">
    <source>
        <dbReference type="ARBA" id="ARBA00022833"/>
    </source>
</evidence>
<keyword evidence="2" id="KW-0479">Metal-binding</keyword>
<dbReference type="GO" id="GO:0008270">
    <property type="term" value="F:zinc ion binding"/>
    <property type="evidence" value="ECO:0007669"/>
    <property type="project" value="UniProtKB-KW"/>
</dbReference>
<feature type="coiled-coil region" evidence="7">
    <location>
        <begin position="166"/>
        <end position="200"/>
    </location>
</feature>
<dbReference type="EMBL" id="VSWD01000005">
    <property type="protein sequence ID" value="KAK3102750.1"/>
    <property type="molecule type" value="Genomic_DNA"/>
</dbReference>
<dbReference type="InterPro" id="IPR006612">
    <property type="entry name" value="THAP_Znf"/>
</dbReference>
<accession>A0AA89BZU6</accession>
<name>A0AA89BZU6_PINIB</name>
<evidence type="ECO:0000259" key="8">
    <source>
        <dbReference type="PROSITE" id="PS50950"/>
    </source>
</evidence>
<evidence type="ECO:0000256" key="7">
    <source>
        <dbReference type="SAM" id="Coils"/>
    </source>
</evidence>
<dbReference type="GO" id="GO:0003677">
    <property type="term" value="F:DNA binding"/>
    <property type="evidence" value="ECO:0007669"/>
    <property type="project" value="UniProtKB-UniRule"/>
</dbReference>
<keyword evidence="10" id="KW-1185">Reference proteome</keyword>
<dbReference type="Pfam" id="PF13359">
    <property type="entry name" value="DDE_Tnp_4"/>
    <property type="match status" value="1"/>
</dbReference>
<dbReference type="InterPro" id="IPR027806">
    <property type="entry name" value="HARBI1_dom"/>
</dbReference>
<sequence>MGKGCCACKAVSTGVFKANGVRFYRFPVDVKKREAWVRAVSDAKGTKLWSLKSHHSLCSLHFISGEHNADPKHPDFAPTIFFKDAKEVLRRGKERKNRANAREKKKDEDASRRRYIDDIKRLSLKLHSYNKSPLEEPETVKPAEHLEDVCTTGPAGDVPIIEIDSNEKDNKLIQDLTKENKELKLHVKSLEKENAELKAILRNERWGVHKIKDDDSKTKFYTGLPSFAVFLWIYNYLLPKAERMVYWTGNGSAAETVSDRSRQSTGKLSLIDQLFVFFMRIRLGLFVTDIAERFNVSTSLLTKYFTSWLCLLHCELKVLNAFPSRDAIRLNFPESFHKFPDLRVILDCTEIFLQKSNSILNQNLTFSNYKHNNTLKFLIGITPSGIISFVSEAWGGRVSDRYLTEKSGLLDLLEEGDMVMADKGFTIEDLLKKKGCTLNIPPFRRGNRQFTPEEITKTKKIAELRIHVERAIGRVKNYHILEGVVPLSLAPVISKVFQVCCWLCNFDVPLVS</sequence>
<dbReference type="Proteomes" id="UP001186944">
    <property type="component" value="Unassembled WGS sequence"/>
</dbReference>
<evidence type="ECO:0000256" key="1">
    <source>
        <dbReference type="ARBA" id="ARBA00001968"/>
    </source>
</evidence>
<evidence type="ECO:0000256" key="3">
    <source>
        <dbReference type="ARBA" id="ARBA00022771"/>
    </source>
</evidence>
<evidence type="ECO:0000313" key="10">
    <source>
        <dbReference type="Proteomes" id="UP001186944"/>
    </source>
</evidence>
<dbReference type="SUPFAM" id="SSF57716">
    <property type="entry name" value="Glucocorticoid receptor-like (DNA-binding domain)"/>
    <property type="match status" value="1"/>
</dbReference>
<dbReference type="Pfam" id="PF05485">
    <property type="entry name" value="THAP"/>
    <property type="match status" value="1"/>
</dbReference>
<feature type="domain" description="THAP-type" evidence="8">
    <location>
        <begin position="1"/>
        <end position="81"/>
    </location>
</feature>
<keyword evidence="3 6" id="KW-0863">Zinc-finger</keyword>
<keyword evidence="4" id="KW-0862">Zinc</keyword>
<dbReference type="SMART" id="SM00980">
    <property type="entry name" value="THAP"/>
    <property type="match status" value="1"/>
</dbReference>
<organism evidence="9 10">
    <name type="scientific">Pinctada imbricata</name>
    <name type="common">Atlantic pearl-oyster</name>
    <name type="synonym">Pinctada martensii</name>
    <dbReference type="NCBI Taxonomy" id="66713"/>
    <lineage>
        <taxon>Eukaryota</taxon>
        <taxon>Metazoa</taxon>
        <taxon>Spiralia</taxon>
        <taxon>Lophotrochozoa</taxon>
        <taxon>Mollusca</taxon>
        <taxon>Bivalvia</taxon>
        <taxon>Autobranchia</taxon>
        <taxon>Pteriomorphia</taxon>
        <taxon>Pterioida</taxon>
        <taxon>Pterioidea</taxon>
        <taxon>Pteriidae</taxon>
        <taxon>Pinctada</taxon>
    </lineage>
</organism>
<gene>
    <name evidence="9" type="ORF">FSP39_013639</name>
</gene>
<keyword evidence="7" id="KW-0175">Coiled coil</keyword>
<comment type="cofactor">
    <cofactor evidence="1">
        <name>a divalent metal cation</name>
        <dbReference type="ChEBI" id="CHEBI:60240"/>
    </cofactor>
</comment>
<dbReference type="InterPro" id="IPR027805">
    <property type="entry name" value="Transposase_HTH_dom"/>
</dbReference>
<evidence type="ECO:0000313" key="9">
    <source>
        <dbReference type="EMBL" id="KAK3102750.1"/>
    </source>
</evidence>
<reference evidence="9" key="1">
    <citation type="submission" date="2019-08" db="EMBL/GenBank/DDBJ databases">
        <title>The improved chromosome-level genome for the pearl oyster Pinctada fucata martensii using PacBio sequencing and Hi-C.</title>
        <authorList>
            <person name="Zheng Z."/>
        </authorList>
    </citation>
    <scope>NUCLEOTIDE SEQUENCE</scope>
    <source>
        <strain evidence="9">ZZ-2019</strain>
        <tissue evidence="9">Adductor muscle</tissue>
    </source>
</reference>